<gene>
    <name evidence="1" type="ORF">V6N11_039821</name>
</gene>
<evidence type="ECO:0000313" key="1">
    <source>
        <dbReference type="EMBL" id="KAK9011738.1"/>
    </source>
</evidence>
<dbReference type="Proteomes" id="UP001396334">
    <property type="component" value="Unassembled WGS sequence"/>
</dbReference>
<dbReference type="EMBL" id="JBBPBN010000022">
    <property type="protein sequence ID" value="KAK9011738.1"/>
    <property type="molecule type" value="Genomic_DNA"/>
</dbReference>
<reference evidence="1 2" key="1">
    <citation type="journal article" date="2024" name="G3 (Bethesda)">
        <title>Genome assembly of Hibiscus sabdariffa L. provides insights into metabolisms of medicinal natural products.</title>
        <authorList>
            <person name="Kim T."/>
        </authorList>
    </citation>
    <scope>NUCLEOTIDE SEQUENCE [LARGE SCALE GENOMIC DNA]</scope>
    <source>
        <strain evidence="1">TK-2024</strain>
        <tissue evidence="1">Old leaves</tissue>
    </source>
</reference>
<comment type="caution">
    <text evidence="1">The sequence shown here is derived from an EMBL/GenBank/DDBJ whole genome shotgun (WGS) entry which is preliminary data.</text>
</comment>
<protein>
    <submittedName>
        <fullName evidence="1">Uncharacterized protein</fullName>
    </submittedName>
</protein>
<evidence type="ECO:0000313" key="2">
    <source>
        <dbReference type="Proteomes" id="UP001396334"/>
    </source>
</evidence>
<sequence>MGLETHFGGTKEMEIGIDYGFKKSVALDYRDSNSHVVALILLEYYFVMGIQEIDICFEPNVGNGMEYENSSDEENTKSISGIEQQVGEINMRGTDFAEAILQEKELLMLRKEPHILMRQ</sequence>
<organism evidence="1 2">
    <name type="scientific">Hibiscus sabdariffa</name>
    <name type="common">roselle</name>
    <dbReference type="NCBI Taxonomy" id="183260"/>
    <lineage>
        <taxon>Eukaryota</taxon>
        <taxon>Viridiplantae</taxon>
        <taxon>Streptophyta</taxon>
        <taxon>Embryophyta</taxon>
        <taxon>Tracheophyta</taxon>
        <taxon>Spermatophyta</taxon>
        <taxon>Magnoliopsida</taxon>
        <taxon>eudicotyledons</taxon>
        <taxon>Gunneridae</taxon>
        <taxon>Pentapetalae</taxon>
        <taxon>rosids</taxon>
        <taxon>malvids</taxon>
        <taxon>Malvales</taxon>
        <taxon>Malvaceae</taxon>
        <taxon>Malvoideae</taxon>
        <taxon>Hibiscus</taxon>
    </lineage>
</organism>
<keyword evidence="2" id="KW-1185">Reference proteome</keyword>
<name>A0ABR2RFZ3_9ROSI</name>
<proteinExistence type="predicted"/>
<accession>A0ABR2RFZ3</accession>